<dbReference type="GO" id="GO:0005886">
    <property type="term" value="C:plasma membrane"/>
    <property type="evidence" value="ECO:0007669"/>
    <property type="project" value="UniProtKB-SubCell"/>
</dbReference>
<dbReference type="InterPro" id="IPR005467">
    <property type="entry name" value="His_kinase_dom"/>
</dbReference>
<evidence type="ECO:0000256" key="8">
    <source>
        <dbReference type="ARBA" id="ARBA00023136"/>
    </source>
</evidence>
<dbReference type="CDD" id="cd18774">
    <property type="entry name" value="PDC2_HK_sensor"/>
    <property type="match status" value="1"/>
</dbReference>
<reference evidence="11 12" key="1">
    <citation type="journal article" date="2013" name="Genome Announc.">
        <title>Draft genome sequences for three mercury-methylating, sulfate-reducing bacteria.</title>
        <authorList>
            <person name="Brown S.D."/>
            <person name="Hurt R.A.Jr."/>
            <person name="Gilmour C.C."/>
            <person name="Elias D.A."/>
        </authorList>
    </citation>
    <scope>NUCLEOTIDE SEQUENCE [LARGE SCALE GENOMIC DNA]</scope>
    <source>
        <strain evidence="11 12">DSM 2059</strain>
    </source>
</reference>
<dbReference type="SMART" id="SM00388">
    <property type="entry name" value="HisKA"/>
    <property type="match status" value="1"/>
</dbReference>
<name>S7TWS0_DESML</name>
<evidence type="ECO:0000256" key="2">
    <source>
        <dbReference type="ARBA" id="ARBA00004651"/>
    </source>
</evidence>
<dbReference type="InterPro" id="IPR033479">
    <property type="entry name" value="dCache_1"/>
</dbReference>
<evidence type="ECO:0000256" key="1">
    <source>
        <dbReference type="ARBA" id="ARBA00000085"/>
    </source>
</evidence>
<sequence length="562" mass="62523">MKPSYYKSIQNKILISMILVPVVSFALSLLLGSYYLTNSLQRSTIASLQRIVSDHRHMIESFLTERAHDLQFILNTYSYDDLSQADHLGRVFKNLQEQSGAFVDLGVFDQDGNHVAYNGPYELKWKNYGSEKWFQRAMGDGIYISDIFLGYRQVPHFIIAVSKSDGGRRWTVRATIDTQFFTQLVERVRIGKTGEAYLLNSDGVLQTRQRSGRDLMENPLDQVEYPGDLDNIHTYLAKDITGEDFLYATTWLKDKEWLLVVRQEKAESLRSLMAATYGIILISIIALSAIVVVAFYITGRIIQRMKEMDTEKESLNQQLIRAQRLAELGEMAAGFAHEINNPLQIIRSEQALIEMNFQDLKASGALEPSEALTELDDSMEQIKLQIDRCAGITQAILKFGRQGEPRMQNVDLTVFIPQVTDMVAKKASVNGIEIIQEIAEDTPPVHGDPGQLQQVLLNLFNNAMDAVIHRHGASGGQLAIRTSAAEGRHTRIVVGDNGCGIDADNIKKIFSPFFTTKPPGKGTGLGLSVCYGIINTMGGTMEVESSPGSGSTFTILLPSASI</sequence>
<keyword evidence="7 9" id="KW-1133">Transmembrane helix</keyword>
<keyword evidence="8 9" id="KW-0472">Membrane</keyword>
<keyword evidence="4" id="KW-1003">Cell membrane</keyword>
<accession>S7TWS0</accession>
<dbReference type="EC" id="2.7.13.3" evidence="3"/>
<dbReference type="CDD" id="cd00082">
    <property type="entry name" value="HisKA"/>
    <property type="match status" value="1"/>
</dbReference>
<dbReference type="Gene3D" id="3.30.565.10">
    <property type="entry name" value="Histidine kinase-like ATPase, C-terminal domain"/>
    <property type="match status" value="1"/>
</dbReference>
<feature type="transmembrane region" description="Helical" evidence="9">
    <location>
        <begin position="272"/>
        <end position="298"/>
    </location>
</feature>
<evidence type="ECO:0000256" key="9">
    <source>
        <dbReference type="SAM" id="Phobius"/>
    </source>
</evidence>
<evidence type="ECO:0000256" key="5">
    <source>
        <dbReference type="ARBA" id="ARBA00022553"/>
    </source>
</evidence>
<evidence type="ECO:0000256" key="7">
    <source>
        <dbReference type="ARBA" id="ARBA00022989"/>
    </source>
</evidence>
<dbReference type="Pfam" id="PF02743">
    <property type="entry name" value="dCache_1"/>
    <property type="match status" value="1"/>
</dbReference>
<dbReference type="AlphaFoldDB" id="S7TWS0"/>
<evidence type="ECO:0000256" key="6">
    <source>
        <dbReference type="ARBA" id="ARBA00022692"/>
    </source>
</evidence>
<keyword evidence="6 9" id="KW-0812">Transmembrane</keyword>
<dbReference type="PANTHER" id="PTHR43065:SF42">
    <property type="entry name" value="TWO-COMPONENT SENSOR PPRA"/>
    <property type="match status" value="1"/>
</dbReference>
<dbReference type="Proteomes" id="UP000014977">
    <property type="component" value="Unassembled WGS sequence"/>
</dbReference>
<evidence type="ECO:0000313" key="11">
    <source>
        <dbReference type="EMBL" id="EPR41516.1"/>
    </source>
</evidence>
<dbReference type="SUPFAM" id="SSF55874">
    <property type="entry name" value="ATPase domain of HSP90 chaperone/DNA topoisomerase II/histidine kinase"/>
    <property type="match status" value="1"/>
</dbReference>
<dbReference type="Pfam" id="PF02518">
    <property type="entry name" value="HATPase_c"/>
    <property type="match status" value="1"/>
</dbReference>
<dbReference type="SMART" id="SM00387">
    <property type="entry name" value="HATPase_c"/>
    <property type="match status" value="1"/>
</dbReference>
<dbReference type="PRINTS" id="PR00344">
    <property type="entry name" value="BCTRLSENSOR"/>
</dbReference>
<keyword evidence="12" id="KW-1185">Reference proteome</keyword>
<comment type="subcellular location">
    <subcellularLocation>
        <location evidence="2">Cell membrane</location>
        <topology evidence="2">Multi-pass membrane protein</topology>
    </subcellularLocation>
</comment>
<proteinExistence type="predicted"/>
<dbReference type="InterPro" id="IPR004358">
    <property type="entry name" value="Sig_transdc_His_kin-like_C"/>
</dbReference>
<dbReference type="PANTHER" id="PTHR43065">
    <property type="entry name" value="SENSOR HISTIDINE KINASE"/>
    <property type="match status" value="1"/>
</dbReference>
<dbReference type="EMBL" id="ATHJ01000074">
    <property type="protein sequence ID" value="EPR41516.1"/>
    <property type="molecule type" value="Genomic_DNA"/>
</dbReference>
<evidence type="ECO:0000259" key="10">
    <source>
        <dbReference type="PROSITE" id="PS50109"/>
    </source>
</evidence>
<dbReference type="SUPFAM" id="SSF47384">
    <property type="entry name" value="Homodimeric domain of signal transducing histidine kinase"/>
    <property type="match status" value="1"/>
</dbReference>
<protein>
    <recommendedName>
        <fullName evidence="3">histidine kinase</fullName>
        <ecNumber evidence="3">2.7.13.3</ecNumber>
    </recommendedName>
</protein>
<keyword evidence="5" id="KW-0597">Phosphoprotein</keyword>
<dbReference type="InterPro" id="IPR036890">
    <property type="entry name" value="HATPase_C_sf"/>
</dbReference>
<feature type="domain" description="Histidine kinase" evidence="10">
    <location>
        <begin position="334"/>
        <end position="561"/>
    </location>
</feature>
<dbReference type="eggNOG" id="COG4191">
    <property type="taxonomic scope" value="Bacteria"/>
</dbReference>
<evidence type="ECO:0000256" key="3">
    <source>
        <dbReference type="ARBA" id="ARBA00012438"/>
    </source>
</evidence>
<gene>
    <name evidence="11" type="ORF">dsmv_1949</name>
</gene>
<dbReference type="InterPro" id="IPR036097">
    <property type="entry name" value="HisK_dim/P_sf"/>
</dbReference>
<dbReference type="PROSITE" id="PS50109">
    <property type="entry name" value="HIS_KIN"/>
    <property type="match status" value="1"/>
</dbReference>
<dbReference type="RefSeq" id="WP_020876380.1">
    <property type="nucleotide sequence ID" value="NZ_ATHJ01000074.1"/>
</dbReference>
<feature type="transmembrane region" description="Helical" evidence="9">
    <location>
        <begin position="12"/>
        <end position="36"/>
    </location>
</feature>
<keyword evidence="11" id="KW-0808">Transferase</keyword>
<dbReference type="InterPro" id="IPR003661">
    <property type="entry name" value="HisK_dim/P_dom"/>
</dbReference>
<dbReference type="Gene3D" id="1.10.287.130">
    <property type="match status" value="1"/>
</dbReference>
<dbReference type="STRING" id="897.B2D07_09225"/>
<organism evidence="11 12">
    <name type="scientific">Desulfococcus multivorans DSM 2059</name>
    <dbReference type="NCBI Taxonomy" id="1121405"/>
    <lineage>
        <taxon>Bacteria</taxon>
        <taxon>Pseudomonadati</taxon>
        <taxon>Thermodesulfobacteriota</taxon>
        <taxon>Desulfobacteria</taxon>
        <taxon>Desulfobacterales</taxon>
        <taxon>Desulfococcaceae</taxon>
        <taxon>Desulfococcus</taxon>
    </lineage>
</organism>
<comment type="caution">
    <text evidence="11">The sequence shown here is derived from an EMBL/GenBank/DDBJ whole genome shotgun (WGS) entry which is preliminary data.</text>
</comment>
<dbReference type="InterPro" id="IPR003594">
    <property type="entry name" value="HATPase_dom"/>
</dbReference>
<comment type="catalytic activity">
    <reaction evidence="1">
        <text>ATP + protein L-histidine = ADP + protein N-phospho-L-histidine.</text>
        <dbReference type="EC" id="2.7.13.3"/>
    </reaction>
</comment>
<keyword evidence="11" id="KW-0418">Kinase</keyword>
<dbReference type="GO" id="GO:0000155">
    <property type="term" value="F:phosphorelay sensor kinase activity"/>
    <property type="evidence" value="ECO:0007669"/>
    <property type="project" value="InterPro"/>
</dbReference>
<dbReference type="Gene3D" id="3.30.450.20">
    <property type="entry name" value="PAS domain"/>
    <property type="match status" value="1"/>
</dbReference>
<evidence type="ECO:0000313" key="12">
    <source>
        <dbReference type="Proteomes" id="UP000014977"/>
    </source>
</evidence>
<evidence type="ECO:0000256" key="4">
    <source>
        <dbReference type="ARBA" id="ARBA00022475"/>
    </source>
</evidence>